<evidence type="ECO:0000313" key="2">
    <source>
        <dbReference type="Proteomes" id="UP000886858"/>
    </source>
</evidence>
<dbReference type="AlphaFoldDB" id="A0A9D2L0H8"/>
<dbReference type="InterPro" id="IPR025427">
    <property type="entry name" value="DUF4160"/>
</dbReference>
<protein>
    <submittedName>
        <fullName evidence="1">DUF4160 domain-containing protein</fullName>
    </submittedName>
</protein>
<accession>A0A9D2L0H8</accession>
<sequence>MPQIFKIGSYVVYFWLNESNPLEPVHVHVSEGVPSENATKIWITRAGKSLLCHNNSRIPPRKLRNIMDIIEARHVDIEKKWFDYFREIHFYC</sequence>
<dbReference type="EMBL" id="DWYY01000121">
    <property type="protein sequence ID" value="HJA93673.1"/>
    <property type="molecule type" value="Genomic_DNA"/>
</dbReference>
<reference evidence="1" key="1">
    <citation type="journal article" date="2021" name="PeerJ">
        <title>Extensive microbial diversity within the chicken gut microbiome revealed by metagenomics and culture.</title>
        <authorList>
            <person name="Gilroy R."/>
            <person name="Ravi A."/>
            <person name="Getino M."/>
            <person name="Pursley I."/>
            <person name="Horton D.L."/>
            <person name="Alikhan N.F."/>
            <person name="Baker D."/>
            <person name="Gharbi K."/>
            <person name="Hall N."/>
            <person name="Watson M."/>
            <person name="Adriaenssens E.M."/>
            <person name="Foster-Nyarko E."/>
            <person name="Jarju S."/>
            <person name="Secka A."/>
            <person name="Antonio M."/>
            <person name="Oren A."/>
            <person name="Chaudhuri R.R."/>
            <person name="La Ragione R."/>
            <person name="Hildebrand F."/>
            <person name="Pallen M.J."/>
        </authorList>
    </citation>
    <scope>NUCLEOTIDE SEQUENCE</scope>
    <source>
        <strain evidence="1">CHK179-7159</strain>
    </source>
</reference>
<evidence type="ECO:0000313" key="1">
    <source>
        <dbReference type="EMBL" id="HJA93673.1"/>
    </source>
</evidence>
<name>A0A9D2L0H8_9FIRM</name>
<gene>
    <name evidence="1" type="ORF">H9717_11280</name>
</gene>
<proteinExistence type="predicted"/>
<dbReference type="Pfam" id="PF13711">
    <property type="entry name" value="DUF4160"/>
    <property type="match status" value="1"/>
</dbReference>
<comment type="caution">
    <text evidence="1">The sequence shown here is derived from an EMBL/GenBank/DDBJ whole genome shotgun (WGS) entry which is preliminary data.</text>
</comment>
<organism evidence="1 2">
    <name type="scientific">Candidatus Eisenbergiella merdipullorum</name>
    <dbReference type="NCBI Taxonomy" id="2838553"/>
    <lineage>
        <taxon>Bacteria</taxon>
        <taxon>Bacillati</taxon>
        <taxon>Bacillota</taxon>
        <taxon>Clostridia</taxon>
        <taxon>Lachnospirales</taxon>
        <taxon>Lachnospiraceae</taxon>
        <taxon>Eisenbergiella</taxon>
    </lineage>
</organism>
<dbReference type="Proteomes" id="UP000886858">
    <property type="component" value="Unassembled WGS sequence"/>
</dbReference>
<reference evidence="1" key="2">
    <citation type="submission" date="2021-04" db="EMBL/GenBank/DDBJ databases">
        <authorList>
            <person name="Gilroy R."/>
        </authorList>
    </citation>
    <scope>NUCLEOTIDE SEQUENCE</scope>
    <source>
        <strain evidence="1">CHK179-7159</strain>
    </source>
</reference>